<feature type="transmembrane region" description="Helical" evidence="7">
    <location>
        <begin position="481"/>
        <end position="499"/>
    </location>
</feature>
<evidence type="ECO:0000313" key="12">
    <source>
        <dbReference type="Proteomes" id="UP000238196"/>
    </source>
</evidence>
<dbReference type="Pfam" id="PF21088">
    <property type="entry name" value="MS_channel_1st"/>
    <property type="match status" value="1"/>
</dbReference>
<dbReference type="InterPro" id="IPR006685">
    <property type="entry name" value="MscS_channel_2nd"/>
</dbReference>
<protein>
    <submittedName>
        <fullName evidence="11">Mechanosensitive ion channel family protein</fullName>
    </submittedName>
</protein>
<feature type="transmembrane region" description="Helical" evidence="7">
    <location>
        <begin position="382"/>
        <end position="402"/>
    </location>
</feature>
<keyword evidence="3" id="KW-1003">Cell membrane</keyword>
<dbReference type="Pfam" id="PF21082">
    <property type="entry name" value="MS_channel_3rd"/>
    <property type="match status" value="1"/>
</dbReference>
<dbReference type="InterPro" id="IPR049142">
    <property type="entry name" value="MS_channel_1st"/>
</dbReference>
<evidence type="ECO:0000256" key="6">
    <source>
        <dbReference type="ARBA" id="ARBA00023136"/>
    </source>
</evidence>
<evidence type="ECO:0000256" key="1">
    <source>
        <dbReference type="ARBA" id="ARBA00004651"/>
    </source>
</evidence>
<evidence type="ECO:0000256" key="4">
    <source>
        <dbReference type="ARBA" id="ARBA00022692"/>
    </source>
</evidence>
<evidence type="ECO:0000259" key="8">
    <source>
        <dbReference type="Pfam" id="PF00924"/>
    </source>
</evidence>
<feature type="domain" description="Mechanosensitive ion channel MscS C-terminal" evidence="9">
    <location>
        <begin position="597"/>
        <end position="684"/>
    </location>
</feature>
<evidence type="ECO:0000256" key="7">
    <source>
        <dbReference type="SAM" id="Phobius"/>
    </source>
</evidence>
<comment type="caution">
    <text evidence="11">The sequence shown here is derived from an EMBL/GenBank/DDBJ whole genome shotgun (WGS) entry which is preliminary data.</text>
</comment>
<evidence type="ECO:0000313" key="11">
    <source>
        <dbReference type="EMBL" id="PPC77530.1"/>
    </source>
</evidence>
<dbReference type="Gene3D" id="3.30.70.100">
    <property type="match status" value="1"/>
</dbReference>
<feature type="transmembrane region" description="Helical" evidence="7">
    <location>
        <begin position="422"/>
        <end position="440"/>
    </location>
</feature>
<dbReference type="InterPro" id="IPR011066">
    <property type="entry name" value="MscS_channel_C_sf"/>
</dbReference>
<evidence type="ECO:0000256" key="2">
    <source>
        <dbReference type="ARBA" id="ARBA00008017"/>
    </source>
</evidence>
<comment type="similarity">
    <text evidence="2">Belongs to the MscS (TC 1.A.23) family.</text>
</comment>
<dbReference type="InterPro" id="IPR010920">
    <property type="entry name" value="LSM_dom_sf"/>
</dbReference>
<feature type="transmembrane region" description="Helical" evidence="7">
    <location>
        <begin position="153"/>
        <end position="175"/>
    </location>
</feature>
<comment type="subcellular location">
    <subcellularLocation>
        <location evidence="1">Cell membrane</location>
        <topology evidence="1">Multi-pass membrane protein</topology>
    </subcellularLocation>
</comment>
<organism evidence="11 12">
    <name type="scientific">Proteobacteria bacterium 228</name>
    <dbReference type="NCBI Taxonomy" id="2083153"/>
    <lineage>
        <taxon>Bacteria</taxon>
        <taxon>Pseudomonadati</taxon>
        <taxon>Pseudomonadota</taxon>
    </lineage>
</organism>
<name>A0A2S5KS24_9PROT</name>
<proteinExistence type="inferred from homology"/>
<dbReference type="PANTHER" id="PTHR30460">
    <property type="entry name" value="MODERATE CONDUCTANCE MECHANOSENSITIVE CHANNEL YBIO"/>
    <property type="match status" value="1"/>
</dbReference>
<evidence type="ECO:0000259" key="9">
    <source>
        <dbReference type="Pfam" id="PF21082"/>
    </source>
</evidence>
<accession>A0A2S5KS24</accession>
<dbReference type="OrthoDB" id="6500477at2"/>
<dbReference type="InterPro" id="IPR011014">
    <property type="entry name" value="MscS_channel_TM-2"/>
</dbReference>
<feature type="domain" description="Mechanosensitive ion channel MscS" evidence="8">
    <location>
        <begin position="527"/>
        <end position="591"/>
    </location>
</feature>
<dbReference type="Pfam" id="PF00924">
    <property type="entry name" value="MS_channel_2nd"/>
    <property type="match status" value="1"/>
</dbReference>
<dbReference type="Gene3D" id="1.10.287.1260">
    <property type="match status" value="1"/>
</dbReference>
<keyword evidence="5 7" id="KW-1133">Transmembrane helix</keyword>
<dbReference type="Proteomes" id="UP000238196">
    <property type="component" value="Unassembled WGS sequence"/>
</dbReference>
<dbReference type="InterPro" id="IPR049278">
    <property type="entry name" value="MS_channel_C"/>
</dbReference>
<feature type="transmembrane region" description="Helical" evidence="7">
    <location>
        <begin position="187"/>
        <end position="210"/>
    </location>
</feature>
<dbReference type="SUPFAM" id="SSF82861">
    <property type="entry name" value="Mechanosensitive channel protein MscS (YggB), transmembrane region"/>
    <property type="match status" value="1"/>
</dbReference>
<gene>
    <name evidence="11" type="ORF">C4K68_10030</name>
</gene>
<dbReference type="InterPro" id="IPR045276">
    <property type="entry name" value="YbiO_bact"/>
</dbReference>
<evidence type="ECO:0000256" key="5">
    <source>
        <dbReference type="ARBA" id="ARBA00022989"/>
    </source>
</evidence>
<reference evidence="11 12" key="1">
    <citation type="submission" date="2018-02" db="EMBL/GenBank/DDBJ databases">
        <title>novel marine gammaproteobacteria from coastal saline agro ecosystem.</title>
        <authorList>
            <person name="Krishnan R."/>
            <person name="Ramesh Kumar N."/>
        </authorList>
    </citation>
    <scope>NUCLEOTIDE SEQUENCE [LARGE SCALE GENOMIC DNA]</scope>
    <source>
        <strain evidence="11 12">228</strain>
    </source>
</reference>
<dbReference type="EMBL" id="PRLP01000032">
    <property type="protein sequence ID" value="PPC77530.1"/>
    <property type="molecule type" value="Genomic_DNA"/>
</dbReference>
<dbReference type="GO" id="GO:0008381">
    <property type="term" value="F:mechanosensitive monoatomic ion channel activity"/>
    <property type="evidence" value="ECO:0007669"/>
    <property type="project" value="InterPro"/>
</dbReference>
<feature type="transmembrane region" description="Helical" evidence="7">
    <location>
        <begin position="105"/>
        <end position="123"/>
    </location>
</feature>
<feature type="transmembrane region" description="Helical" evidence="7">
    <location>
        <begin position="342"/>
        <end position="361"/>
    </location>
</feature>
<feature type="domain" description="Mechanosensitive ion channel transmembrane helices 2/3" evidence="10">
    <location>
        <begin position="486"/>
        <end position="525"/>
    </location>
</feature>
<evidence type="ECO:0000259" key="10">
    <source>
        <dbReference type="Pfam" id="PF21088"/>
    </source>
</evidence>
<dbReference type="SUPFAM" id="SSF82689">
    <property type="entry name" value="Mechanosensitive channel protein MscS (YggB), C-terminal domain"/>
    <property type="match status" value="1"/>
</dbReference>
<evidence type="ECO:0000256" key="3">
    <source>
        <dbReference type="ARBA" id="ARBA00022475"/>
    </source>
</evidence>
<keyword evidence="6 7" id="KW-0472">Membrane</keyword>
<dbReference type="AlphaFoldDB" id="A0A2S5KS24"/>
<keyword evidence="4 7" id="KW-0812">Transmembrane</keyword>
<dbReference type="Gene3D" id="2.30.30.60">
    <property type="match status" value="1"/>
</dbReference>
<dbReference type="PANTHER" id="PTHR30460:SF0">
    <property type="entry name" value="MODERATE CONDUCTANCE MECHANOSENSITIVE CHANNEL YBIO"/>
    <property type="match status" value="1"/>
</dbReference>
<dbReference type="GO" id="GO:0005886">
    <property type="term" value="C:plasma membrane"/>
    <property type="evidence" value="ECO:0007669"/>
    <property type="project" value="UniProtKB-SubCell"/>
</dbReference>
<sequence>MTVRYQPGKPACWQLLSTGMAGLQRGSVMLIAALLALLLSVPVTAAPAAEDYNALANARAATMLQQVRDQSNLFQSRLQEAHQAVADMSPLEPVWGRMTDYQSHGLLKLVLLLIGMVAVGYVLERLVSWRMQPVEQRLRSVQSLTWSARLGYLGLRVILDLIRVVFFALGAWVWAISSVAEDNPMRVVMLAALPVAVTLRLVAVLSRAIFAPHARGIRALPLACEPALSFHRWVLGFTLVAAANQHGLNLLLDMGMPEIYVSLLEPVSGMLMNLIALGCVLHNRVALEHMFDDGSACAIDSLRRAVLQAWPVMAGVWLFVLWLVWSYNIFIGNFELAQRLALAWWLTIVFPLVDRLFNACLRRLITLPFLQSRTFRSRSERFIRILQNGLRLIMLSVAVLTLLEVLGYGTWQMMENSVAHQLGRAVIDVLVIALVAYVAWEMIQSLIERHLPDEYSDEGSAHLEGEGGSGGASRTETLLPLLRSFILVILVVTTVLSMLNAVGVQIGPLLAGAGVVGIAVGFGAQKLVQDIISGVFFLVDDAFRRGEYIEVAGLKGTVEKIALRSMRLRHHLGAVQTIPYSEISTVKNLSRDWVTMKLEFRLPYDTDVEKVRKIVKKVGEKMLEDEEMGPCFLLPLKSQGVMRVEESALIFRMKFTTKPGEQWVIRREAYRLVKEALENNGISFAHRAVHVLLPGTVASEESQTEQPELPMQQQIVSAASAMAATLAAEDARRHERFDDIKEGHGDAT</sequence>
<dbReference type="SUPFAM" id="SSF50182">
    <property type="entry name" value="Sm-like ribonucleoproteins"/>
    <property type="match status" value="1"/>
</dbReference>
<feature type="transmembrane region" description="Helical" evidence="7">
    <location>
        <begin position="309"/>
        <end position="330"/>
    </location>
</feature>
<dbReference type="InterPro" id="IPR023408">
    <property type="entry name" value="MscS_beta-dom_sf"/>
</dbReference>